<reference evidence="3" key="3">
    <citation type="submission" date="2015-04" db="UniProtKB">
        <authorList>
            <consortium name="EnsemblPlants"/>
        </authorList>
    </citation>
    <scope>IDENTIFICATION</scope>
    <source>
        <strain evidence="3">cv. Jemalong A17</strain>
    </source>
</reference>
<evidence type="ECO:0000256" key="1">
    <source>
        <dbReference type="SAM" id="Phobius"/>
    </source>
</evidence>
<dbReference type="EMBL" id="CM001220">
    <property type="protein sequence ID" value="KEH30586.1"/>
    <property type="molecule type" value="Genomic_DNA"/>
</dbReference>
<dbReference type="EnsemblPlants" id="KEH30586">
    <property type="protein sequence ID" value="KEH30586"/>
    <property type="gene ID" value="MTR_4g075345"/>
</dbReference>
<gene>
    <name evidence="2" type="ordered locus">MTR_4g075345</name>
</gene>
<protein>
    <submittedName>
        <fullName evidence="2">Transmembrane protein, putative</fullName>
    </submittedName>
</protein>
<feature type="transmembrane region" description="Helical" evidence="1">
    <location>
        <begin position="20"/>
        <end position="36"/>
    </location>
</feature>
<accession>A0A072UMG6</accession>
<dbReference type="Proteomes" id="UP000002051">
    <property type="component" value="Chromosome 4"/>
</dbReference>
<feature type="transmembrane region" description="Helical" evidence="1">
    <location>
        <begin position="42"/>
        <end position="62"/>
    </location>
</feature>
<evidence type="ECO:0000313" key="3">
    <source>
        <dbReference type="EnsemblPlants" id="KEH30586"/>
    </source>
</evidence>
<keyword evidence="1 2" id="KW-0812">Transmembrane</keyword>
<evidence type="ECO:0000313" key="2">
    <source>
        <dbReference type="EMBL" id="KEH30586.1"/>
    </source>
</evidence>
<dbReference type="HOGENOM" id="CLU_2254132_0_0_1"/>
<dbReference type="AlphaFoldDB" id="A0A072UMG6"/>
<name>A0A072UMG6_MEDTR</name>
<keyword evidence="1" id="KW-0472">Membrane</keyword>
<keyword evidence="4" id="KW-1185">Reference proteome</keyword>
<organism evidence="2 4">
    <name type="scientific">Medicago truncatula</name>
    <name type="common">Barrel medic</name>
    <name type="synonym">Medicago tribuloides</name>
    <dbReference type="NCBI Taxonomy" id="3880"/>
    <lineage>
        <taxon>Eukaryota</taxon>
        <taxon>Viridiplantae</taxon>
        <taxon>Streptophyta</taxon>
        <taxon>Embryophyta</taxon>
        <taxon>Tracheophyta</taxon>
        <taxon>Spermatophyta</taxon>
        <taxon>Magnoliopsida</taxon>
        <taxon>eudicotyledons</taxon>
        <taxon>Gunneridae</taxon>
        <taxon>Pentapetalae</taxon>
        <taxon>rosids</taxon>
        <taxon>fabids</taxon>
        <taxon>Fabales</taxon>
        <taxon>Fabaceae</taxon>
        <taxon>Papilionoideae</taxon>
        <taxon>50 kb inversion clade</taxon>
        <taxon>NPAAA clade</taxon>
        <taxon>Hologalegina</taxon>
        <taxon>IRL clade</taxon>
        <taxon>Trifolieae</taxon>
        <taxon>Medicago</taxon>
    </lineage>
</organism>
<proteinExistence type="predicted"/>
<reference evidence="2 4" key="2">
    <citation type="journal article" date="2014" name="BMC Genomics">
        <title>An improved genome release (version Mt4.0) for the model legume Medicago truncatula.</title>
        <authorList>
            <person name="Tang H."/>
            <person name="Krishnakumar V."/>
            <person name="Bidwell S."/>
            <person name="Rosen B."/>
            <person name="Chan A."/>
            <person name="Zhou S."/>
            <person name="Gentzbittel L."/>
            <person name="Childs K.L."/>
            <person name="Yandell M."/>
            <person name="Gundlach H."/>
            <person name="Mayer K.F."/>
            <person name="Schwartz D.C."/>
            <person name="Town C.D."/>
        </authorList>
    </citation>
    <scope>GENOME REANNOTATION</scope>
    <source>
        <strain evidence="2">A17</strain>
        <strain evidence="3 4">cv. Jemalong A17</strain>
    </source>
</reference>
<sequence>MIEGSTLQTCVVETDFAARMYLFLALLVAQALPPASPLEMNLISRGGGVALLLKVSFVIVFLHGWKTKHLNMGLFVDLPKKGSEFKVTELEINEDTYLIQMMPI</sequence>
<keyword evidence="1" id="KW-1133">Transmembrane helix</keyword>
<evidence type="ECO:0000313" key="4">
    <source>
        <dbReference type="Proteomes" id="UP000002051"/>
    </source>
</evidence>
<reference evidence="2 4" key="1">
    <citation type="journal article" date="2011" name="Nature">
        <title>The Medicago genome provides insight into the evolution of rhizobial symbioses.</title>
        <authorList>
            <person name="Young N.D."/>
            <person name="Debelle F."/>
            <person name="Oldroyd G.E."/>
            <person name="Geurts R."/>
            <person name="Cannon S.B."/>
            <person name="Udvardi M.K."/>
            <person name="Benedito V.A."/>
            <person name="Mayer K.F."/>
            <person name="Gouzy J."/>
            <person name="Schoof H."/>
            <person name="Van de Peer Y."/>
            <person name="Proost S."/>
            <person name="Cook D.R."/>
            <person name="Meyers B.C."/>
            <person name="Spannagl M."/>
            <person name="Cheung F."/>
            <person name="De Mita S."/>
            <person name="Krishnakumar V."/>
            <person name="Gundlach H."/>
            <person name="Zhou S."/>
            <person name="Mudge J."/>
            <person name="Bharti A.K."/>
            <person name="Murray J.D."/>
            <person name="Naoumkina M.A."/>
            <person name="Rosen B."/>
            <person name="Silverstein K.A."/>
            <person name="Tang H."/>
            <person name="Rombauts S."/>
            <person name="Zhao P.X."/>
            <person name="Zhou P."/>
            <person name="Barbe V."/>
            <person name="Bardou P."/>
            <person name="Bechner M."/>
            <person name="Bellec A."/>
            <person name="Berger A."/>
            <person name="Berges H."/>
            <person name="Bidwell S."/>
            <person name="Bisseling T."/>
            <person name="Choisne N."/>
            <person name="Couloux A."/>
            <person name="Denny R."/>
            <person name="Deshpande S."/>
            <person name="Dai X."/>
            <person name="Doyle J.J."/>
            <person name="Dudez A.M."/>
            <person name="Farmer A.D."/>
            <person name="Fouteau S."/>
            <person name="Franken C."/>
            <person name="Gibelin C."/>
            <person name="Gish J."/>
            <person name="Goldstein S."/>
            <person name="Gonzalez A.J."/>
            <person name="Green P.J."/>
            <person name="Hallab A."/>
            <person name="Hartog M."/>
            <person name="Hua A."/>
            <person name="Humphray S.J."/>
            <person name="Jeong D.H."/>
            <person name="Jing Y."/>
            <person name="Jocker A."/>
            <person name="Kenton S.M."/>
            <person name="Kim D.J."/>
            <person name="Klee K."/>
            <person name="Lai H."/>
            <person name="Lang C."/>
            <person name="Lin S."/>
            <person name="Macmil S.L."/>
            <person name="Magdelenat G."/>
            <person name="Matthews L."/>
            <person name="McCorrison J."/>
            <person name="Monaghan E.L."/>
            <person name="Mun J.H."/>
            <person name="Najar F.Z."/>
            <person name="Nicholson C."/>
            <person name="Noirot C."/>
            <person name="O'Bleness M."/>
            <person name="Paule C.R."/>
            <person name="Poulain J."/>
            <person name="Prion F."/>
            <person name="Qin B."/>
            <person name="Qu C."/>
            <person name="Retzel E.F."/>
            <person name="Riddle C."/>
            <person name="Sallet E."/>
            <person name="Samain S."/>
            <person name="Samson N."/>
            <person name="Sanders I."/>
            <person name="Saurat O."/>
            <person name="Scarpelli C."/>
            <person name="Schiex T."/>
            <person name="Segurens B."/>
            <person name="Severin A.J."/>
            <person name="Sherrier D.J."/>
            <person name="Shi R."/>
            <person name="Sims S."/>
            <person name="Singer S.R."/>
            <person name="Sinharoy S."/>
            <person name="Sterck L."/>
            <person name="Viollet A."/>
            <person name="Wang B.B."/>
            <person name="Wang K."/>
            <person name="Wang M."/>
            <person name="Wang X."/>
            <person name="Warfsmann J."/>
            <person name="Weissenbach J."/>
            <person name="White D.D."/>
            <person name="White J.D."/>
            <person name="Wiley G.B."/>
            <person name="Wincker P."/>
            <person name="Xing Y."/>
            <person name="Yang L."/>
            <person name="Yao Z."/>
            <person name="Ying F."/>
            <person name="Zhai J."/>
            <person name="Zhou L."/>
            <person name="Zuber A."/>
            <person name="Denarie J."/>
            <person name="Dixon R.A."/>
            <person name="May G.D."/>
            <person name="Schwartz D.C."/>
            <person name="Rogers J."/>
            <person name="Quetier F."/>
            <person name="Town C.D."/>
            <person name="Roe B.A."/>
        </authorList>
    </citation>
    <scope>NUCLEOTIDE SEQUENCE [LARGE SCALE GENOMIC DNA]</scope>
    <source>
        <strain evidence="2">A17</strain>
        <strain evidence="3 4">cv. Jemalong A17</strain>
    </source>
</reference>